<reference evidence="18 19" key="1">
    <citation type="submission" date="2017-06" db="EMBL/GenBank/DDBJ databases">
        <title>Aedes aegypti genome working group (AGWG) sequencing and assembly.</title>
        <authorList>
            <consortium name="Aedes aegypti Genome Working Group (AGWG)"/>
            <person name="Matthews B.J."/>
        </authorList>
    </citation>
    <scope>NUCLEOTIDE SEQUENCE [LARGE SCALE GENOMIC DNA]</scope>
    <source>
        <strain evidence="18 19">LVP_AGWG</strain>
    </source>
</reference>
<dbReference type="AlphaFoldDB" id="A0A903V7Y1"/>
<dbReference type="InterPro" id="IPR006640">
    <property type="entry name" value="SprT-like_domain"/>
</dbReference>
<name>A0A903V7Y1_AEDAE</name>
<evidence type="ECO:0000256" key="15">
    <source>
        <dbReference type="SAM" id="MobiDB-lite"/>
    </source>
</evidence>
<protein>
    <recommendedName>
        <fullName evidence="14">Protein with SprT-like domain at the N terminus</fullName>
    </recommendedName>
</protein>
<evidence type="ECO:0000256" key="1">
    <source>
        <dbReference type="ARBA" id="ARBA00004123"/>
    </source>
</evidence>
<dbReference type="Proteomes" id="UP000008820">
    <property type="component" value="Chromosome 3"/>
</dbReference>
<dbReference type="GO" id="GO:0004222">
    <property type="term" value="F:metalloendopeptidase activity"/>
    <property type="evidence" value="ECO:0007669"/>
    <property type="project" value="InterPro"/>
</dbReference>
<dbReference type="GO" id="GO:0006281">
    <property type="term" value="P:DNA repair"/>
    <property type="evidence" value="ECO:0007669"/>
    <property type="project" value="UniProtKB-KW"/>
</dbReference>
<feature type="domain" description="UBZ4-type" evidence="17">
    <location>
        <begin position="411"/>
        <end position="434"/>
    </location>
</feature>
<dbReference type="GO" id="GO:0005694">
    <property type="term" value="C:chromosome"/>
    <property type="evidence" value="ECO:0007669"/>
    <property type="project" value="UniProtKB-SubCell"/>
</dbReference>
<evidence type="ECO:0000256" key="13">
    <source>
        <dbReference type="ARBA" id="ARBA00023242"/>
    </source>
</evidence>
<evidence type="ECO:0000256" key="4">
    <source>
        <dbReference type="ARBA" id="ARBA00022454"/>
    </source>
</evidence>
<evidence type="ECO:0000256" key="14">
    <source>
        <dbReference type="ARBA" id="ARBA00030396"/>
    </source>
</evidence>
<keyword evidence="4" id="KW-0158">Chromosome</keyword>
<keyword evidence="11" id="KW-0482">Metalloprotease</keyword>
<evidence type="ECO:0000313" key="18">
    <source>
        <dbReference type="EnsemblMetazoa" id="AAEL019807-PA"/>
    </source>
</evidence>
<keyword evidence="6" id="KW-0479">Metal-binding</keyword>
<dbReference type="Pfam" id="PF22934">
    <property type="entry name" value="SPRTN_ZBD"/>
    <property type="match status" value="1"/>
</dbReference>
<feature type="region of interest" description="Disordered" evidence="15">
    <location>
        <begin position="466"/>
        <end position="489"/>
    </location>
</feature>
<dbReference type="GO" id="GO:0008270">
    <property type="term" value="F:zinc ion binding"/>
    <property type="evidence" value="ECO:0007669"/>
    <property type="project" value="UniProtKB-KW"/>
</dbReference>
<keyword evidence="12" id="KW-0234">DNA repair</keyword>
<dbReference type="GO" id="GO:0031593">
    <property type="term" value="F:polyubiquitin modification-dependent protein binding"/>
    <property type="evidence" value="ECO:0007669"/>
    <property type="project" value="TreeGrafter"/>
</dbReference>
<evidence type="ECO:0000256" key="11">
    <source>
        <dbReference type="ARBA" id="ARBA00023049"/>
    </source>
</evidence>
<dbReference type="InterPro" id="IPR055220">
    <property type="entry name" value="SPRTN_ZBD"/>
</dbReference>
<evidence type="ECO:0000256" key="7">
    <source>
        <dbReference type="ARBA" id="ARBA00022763"/>
    </source>
</evidence>
<reference evidence="18" key="2">
    <citation type="submission" date="2022-10" db="UniProtKB">
        <authorList>
            <consortium name="EnsemblMetazoa"/>
        </authorList>
    </citation>
    <scope>IDENTIFICATION</scope>
    <source>
        <strain evidence="18">LVP_AGWG</strain>
    </source>
</reference>
<evidence type="ECO:0000256" key="2">
    <source>
        <dbReference type="ARBA" id="ARBA00004286"/>
    </source>
</evidence>
<keyword evidence="8" id="KW-0863">Zinc-finger</keyword>
<evidence type="ECO:0000256" key="9">
    <source>
        <dbReference type="ARBA" id="ARBA00022801"/>
    </source>
</evidence>
<dbReference type="SMART" id="SM00734">
    <property type="entry name" value="ZnF_Rad18"/>
    <property type="match status" value="1"/>
</dbReference>
<proteinExistence type="inferred from homology"/>
<keyword evidence="9" id="KW-0378">Hydrolase</keyword>
<evidence type="ECO:0000256" key="8">
    <source>
        <dbReference type="ARBA" id="ARBA00022771"/>
    </source>
</evidence>
<keyword evidence="5" id="KW-0645">Protease</keyword>
<dbReference type="OrthoDB" id="5236983at2759"/>
<keyword evidence="13" id="KW-0539">Nucleus</keyword>
<feature type="domain" description="SprT-like" evidence="16">
    <location>
        <begin position="147"/>
        <end position="317"/>
    </location>
</feature>
<evidence type="ECO:0000256" key="6">
    <source>
        <dbReference type="ARBA" id="ARBA00022723"/>
    </source>
</evidence>
<dbReference type="GO" id="GO:0003697">
    <property type="term" value="F:single-stranded DNA binding"/>
    <property type="evidence" value="ECO:0007669"/>
    <property type="project" value="InterPro"/>
</dbReference>
<dbReference type="InterPro" id="IPR006642">
    <property type="entry name" value="Rad18_UBZ4"/>
</dbReference>
<comment type="similarity">
    <text evidence="3">Belongs to the Spartan family.</text>
</comment>
<comment type="subcellular location">
    <subcellularLocation>
        <location evidence="2">Chromosome</location>
    </subcellularLocation>
    <subcellularLocation>
        <location evidence="1">Nucleus</location>
    </subcellularLocation>
</comment>
<evidence type="ECO:0000259" key="17">
    <source>
        <dbReference type="SMART" id="SM00734"/>
    </source>
</evidence>
<evidence type="ECO:0000259" key="16">
    <source>
        <dbReference type="SMART" id="SM00731"/>
    </source>
</evidence>
<dbReference type="PANTHER" id="PTHR21220:SF0">
    <property type="entry name" value="DNA-DEPENDENT METALLOPROTEASE SPRTN"/>
    <property type="match status" value="1"/>
</dbReference>
<gene>
    <name evidence="18" type="primary">5568064</name>
</gene>
<feature type="region of interest" description="Disordered" evidence="15">
    <location>
        <begin position="75"/>
        <end position="95"/>
    </location>
</feature>
<keyword evidence="7" id="KW-0227">DNA damage</keyword>
<evidence type="ECO:0000256" key="10">
    <source>
        <dbReference type="ARBA" id="ARBA00022833"/>
    </source>
</evidence>
<evidence type="ECO:0000313" key="19">
    <source>
        <dbReference type="Proteomes" id="UP000008820"/>
    </source>
</evidence>
<sequence>MASIDLEDPDLLLARQLQEQFDREAVEISSGEEEEQPINISDDYQLAVELQQRYNDEAVELSDEDDDVLLSVELPATSENVPTRTPKRRSSSVVQQEPDYEALAAPEMKLFRAERVDLNAAEYFIEELQTYVDPENNFEWKFVEVMPDLKAIFLRLDELIFQSRFKPKHFNVIWSQAIGRECTNRNFNDVNGRYTIALNETLLVLRPRIEIISVLLHEMIHAYLKLEGVKETNNGHGANFRKIMVFLNRMLQTTISFSHRLTNTSTLCRTQWYRCTGICHNYKPFNGLVRSVEGDPGLQNEWWKAHAENCGGTFYKLYEMSRIVDGEVSTRFAVNVKYMKPKRENIRGRLKTRLPPKESIDLTSEQPRVIPTLTETISIDDEGSSTEATAAADKFIQNFNCSVALTRDTYDMQCPICQEKIKRKLFGDHIDGCKGVVQQLNWKRPGAKIVQNGTVEHRVGLHVPYRPPATNTVGRAGSSDGRPLGSSSTIGDYQRIKRQRFL</sequence>
<keyword evidence="10" id="KW-0862">Zinc</keyword>
<organism evidence="18 19">
    <name type="scientific">Aedes aegypti</name>
    <name type="common">Yellowfever mosquito</name>
    <name type="synonym">Culex aegypti</name>
    <dbReference type="NCBI Taxonomy" id="7159"/>
    <lineage>
        <taxon>Eukaryota</taxon>
        <taxon>Metazoa</taxon>
        <taxon>Ecdysozoa</taxon>
        <taxon>Arthropoda</taxon>
        <taxon>Hexapoda</taxon>
        <taxon>Insecta</taxon>
        <taxon>Pterygota</taxon>
        <taxon>Neoptera</taxon>
        <taxon>Endopterygota</taxon>
        <taxon>Diptera</taxon>
        <taxon>Nematocera</taxon>
        <taxon>Culicoidea</taxon>
        <taxon>Culicidae</taxon>
        <taxon>Culicinae</taxon>
        <taxon>Aedini</taxon>
        <taxon>Aedes</taxon>
        <taxon>Stegomyia</taxon>
    </lineage>
</organism>
<dbReference type="Pfam" id="PF10263">
    <property type="entry name" value="SprT-like"/>
    <property type="match status" value="1"/>
</dbReference>
<evidence type="ECO:0000256" key="5">
    <source>
        <dbReference type="ARBA" id="ARBA00022670"/>
    </source>
</evidence>
<keyword evidence="19" id="KW-1185">Reference proteome</keyword>
<dbReference type="EnsemblMetazoa" id="AAEL019807-RA">
    <property type="protein sequence ID" value="AAEL019807-PA"/>
    <property type="gene ID" value="AAEL019807"/>
</dbReference>
<evidence type="ECO:0000256" key="3">
    <source>
        <dbReference type="ARBA" id="ARBA00010724"/>
    </source>
</evidence>
<dbReference type="SMART" id="SM00731">
    <property type="entry name" value="SprT"/>
    <property type="match status" value="1"/>
</dbReference>
<dbReference type="InterPro" id="IPR044245">
    <property type="entry name" value="Spartan"/>
</dbReference>
<evidence type="ECO:0000256" key="12">
    <source>
        <dbReference type="ARBA" id="ARBA00023204"/>
    </source>
</evidence>
<dbReference type="PANTHER" id="PTHR21220">
    <property type="entry name" value="DNA-DEPENDENT METALLOPROTEASE SPRTN"/>
    <property type="match status" value="1"/>
</dbReference>
<dbReference type="GO" id="GO:0006508">
    <property type="term" value="P:proteolysis"/>
    <property type="evidence" value="ECO:0007669"/>
    <property type="project" value="UniProtKB-KW"/>
</dbReference>
<dbReference type="GO" id="GO:0005634">
    <property type="term" value="C:nucleus"/>
    <property type="evidence" value="ECO:0007669"/>
    <property type="project" value="UniProtKB-SubCell"/>
</dbReference>
<accession>A0A903V7Y1</accession>